<keyword evidence="1" id="KW-1133">Transmembrane helix</keyword>
<protein>
    <recommendedName>
        <fullName evidence="2">Signal transduction histidine kinase internal region domain-containing protein</fullName>
    </recommendedName>
</protein>
<dbReference type="AlphaFoldDB" id="A0A6J4PI60"/>
<dbReference type="GO" id="GO:0016020">
    <property type="term" value="C:membrane"/>
    <property type="evidence" value="ECO:0007669"/>
    <property type="project" value="InterPro"/>
</dbReference>
<dbReference type="PANTHER" id="PTHR34220:SF7">
    <property type="entry name" value="SENSOR HISTIDINE KINASE YPDA"/>
    <property type="match status" value="1"/>
</dbReference>
<keyword evidence="1" id="KW-0812">Transmembrane</keyword>
<dbReference type="SUPFAM" id="SSF55874">
    <property type="entry name" value="ATPase domain of HSP90 chaperone/DNA topoisomerase II/histidine kinase"/>
    <property type="match status" value="1"/>
</dbReference>
<accession>A0A6J4PI60</accession>
<organism evidence="3">
    <name type="scientific">uncultured Pyrinomonadaceae bacterium</name>
    <dbReference type="NCBI Taxonomy" id="2283094"/>
    <lineage>
        <taxon>Bacteria</taxon>
        <taxon>Pseudomonadati</taxon>
        <taxon>Acidobacteriota</taxon>
        <taxon>Blastocatellia</taxon>
        <taxon>Blastocatellales</taxon>
        <taxon>Pyrinomonadaceae</taxon>
        <taxon>environmental samples</taxon>
    </lineage>
</organism>
<proteinExistence type="predicted"/>
<name>A0A6J4PI60_9BACT</name>
<gene>
    <name evidence="3" type="ORF">AVDCRST_MAG74-2571</name>
</gene>
<feature type="transmembrane region" description="Helical" evidence="1">
    <location>
        <begin position="74"/>
        <end position="96"/>
    </location>
</feature>
<feature type="transmembrane region" description="Helical" evidence="1">
    <location>
        <begin position="116"/>
        <end position="138"/>
    </location>
</feature>
<dbReference type="InterPro" id="IPR050640">
    <property type="entry name" value="Bact_2-comp_sensor_kinase"/>
</dbReference>
<feature type="transmembrane region" description="Helical" evidence="1">
    <location>
        <begin position="12"/>
        <end position="31"/>
    </location>
</feature>
<sequence>MLRALEKQTSSFWLAQSIGWTLYLVMIYITFLTVVTPENFLPLFYLKAFRSLVGFCLTSFALRPVYKRFGGKFSIQLLIFLVLGAAIVLGCVWATLEGFYYSLTEANFTVPKYLVLFPRVALDYAMTLAAWSAVYFGVKYWRAWQTERENSLRASALANQAQLEMLRYQINPHFLFNSLNSIRASIDEDAGRARQMVTHLAEFLRHSLQNSAAKEVPLAEEIEAARNYLAIEKARFEDRLDIEFEVEQAAKEFSVPCYLLNPLVENAVKHGLNGSRSPLRIRVSGAVKENALYLEVANTGRVSENPDGFGIGLENVRRRLEKLFPGQSDFRLFEESGWVRAQITIRTARN</sequence>
<dbReference type="Pfam" id="PF06580">
    <property type="entry name" value="His_kinase"/>
    <property type="match status" value="1"/>
</dbReference>
<dbReference type="InterPro" id="IPR010559">
    <property type="entry name" value="Sig_transdc_His_kin_internal"/>
</dbReference>
<keyword evidence="1" id="KW-0472">Membrane</keyword>
<evidence type="ECO:0000256" key="1">
    <source>
        <dbReference type="SAM" id="Phobius"/>
    </source>
</evidence>
<evidence type="ECO:0000313" key="3">
    <source>
        <dbReference type="EMBL" id="CAA9415204.1"/>
    </source>
</evidence>
<dbReference type="InterPro" id="IPR036890">
    <property type="entry name" value="HATPase_C_sf"/>
</dbReference>
<dbReference type="EMBL" id="CADCUR010000239">
    <property type="protein sequence ID" value="CAA9415204.1"/>
    <property type="molecule type" value="Genomic_DNA"/>
</dbReference>
<dbReference type="GO" id="GO:0000155">
    <property type="term" value="F:phosphorelay sensor kinase activity"/>
    <property type="evidence" value="ECO:0007669"/>
    <property type="project" value="InterPro"/>
</dbReference>
<evidence type="ECO:0000259" key="2">
    <source>
        <dbReference type="Pfam" id="PF06580"/>
    </source>
</evidence>
<reference evidence="3" key="1">
    <citation type="submission" date="2020-02" db="EMBL/GenBank/DDBJ databases">
        <authorList>
            <person name="Meier V. D."/>
        </authorList>
    </citation>
    <scope>NUCLEOTIDE SEQUENCE</scope>
    <source>
        <strain evidence="3">AVDCRST_MAG74</strain>
    </source>
</reference>
<feature type="domain" description="Signal transduction histidine kinase internal region" evidence="2">
    <location>
        <begin position="161"/>
        <end position="240"/>
    </location>
</feature>
<feature type="transmembrane region" description="Helical" evidence="1">
    <location>
        <begin position="43"/>
        <end position="62"/>
    </location>
</feature>
<dbReference type="Gene3D" id="3.30.565.10">
    <property type="entry name" value="Histidine kinase-like ATPase, C-terminal domain"/>
    <property type="match status" value="1"/>
</dbReference>
<dbReference type="PANTHER" id="PTHR34220">
    <property type="entry name" value="SENSOR HISTIDINE KINASE YPDA"/>
    <property type="match status" value="1"/>
</dbReference>